<dbReference type="InterPro" id="IPR036322">
    <property type="entry name" value="WD40_repeat_dom_sf"/>
</dbReference>
<dbReference type="PANTHER" id="PTHR19918">
    <property type="entry name" value="CELL DIVISION CYCLE 20 CDC20 FIZZY -RELATED"/>
    <property type="match status" value="1"/>
</dbReference>
<dbReference type="SMART" id="SM00320">
    <property type="entry name" value="WD40"/>
    <property type="match status" value="6"/>
</dbReference>
<dbReference type="InterPro" id="IPR056150">
    <property type="entry name" value="WD40_CDC20-Fz"/>
</dbReference>
<evidence type="ECO:0000256" key="3">
    <source>
        <dbReference type="ARBA" id="ARBA00022618"/>
    </source>
</evidence>
<dbReference type="SUPFAM" id="SSF50978">
    <property type="entry name" value="WD40 repeat-like"/>
    <property type="match status" value="1"/>
</dbReference>
<feature type="compositionally biased region" description="Basic residues" evidence="8">
    <location>
        <begin position="74"/>
        <end position="88"/>
    </location>
</feature>
<evidence type="ECO:0000256" key="2">
    <source>
        <dbReference type="ARBA" id="ARBA00022574"/>
    </source>
</evidence>
<dbReference type="Proteomes" id="UP000079169">
    <property type="component" value="Unplaced"/>
</dbReference>
<dbReference type="CTD" id="34968"/>
<feature type="compositionally biased region" description="Basic and acidic residues" evidence="8">
    <location>
        <begin position="151"/>
        <end position="163"/>
    </location>
</feature>
<evidence type="ECO:0000256" key="4">
    <source>
        <dbReference type="ARBA" id="ARBA00022737"/>
    </source>
</evidence>
<keyword evidence="3 11" id="KW-0132">Cell division</keyword>
<name>A0A1S4EQU6_DIACI</name>
<dbReference type="RefSeq" id="XP_017304548.1">
    <property type="nucleotide sequence ID" value="XM_017449059.2"/>
</dbReference>
<feature type="region of interest" description="Disordered" evidence="8">
    <location>
        <begin position="124"/>
        <end position="163"/>
    </location>
</feature>
<dbReference type="GeneID" id="103522272"/>
<keyword evidence="6" id="KW-0131">Cell cycle</keyword>
<reference evidence="11" key="1">
    <citation type="submission" date="2025-08" db="UniProtKB">
        <authorList>
            <consortium name="RefSeq"/>
        </authorList>
    </citation>
    <scope>IDENTIFICATION</scope>
</reference>
<dbReference type="GO" id="GO:0051301">
    <property type="term" value="P:cell division"/>
    <property type="evidence" value="ECO:0007669"/>
    <property type="project" value="UniProtKB-KW"/>
</dbReference>
<feature type="compositionally biased region" description="Polar residues" evidence="8">
    <location>
        <begin position="1"/>
        <end position="14"/>
    </location>
</feature>
<dbReference type="GO" id="GO:1905786">
    <property type="term" value="P:positive regulation of anaphase-promoting complex-dependent catabolic process"/>
    <property type="evidence" value="ECO:0007669"/>
    <property type="project" value="TreeGrafter"/>
</dbReference>
<dbReference type="AlphaFoldDB" id="A0A1S4EQU6"/>
<comment type="similarity">
    <text evidence="1">Belongs to the WD repeat CDC20/Fizzy family.</text>
</comment>
<feature type="compositionally biased region" description="Basic and acidic residues" evidence="8">
    <location>
        <begin position="57"/>
        <end position="67"/>
    </location>
</feature>
<proteinExistence type="inferred from homology"/>
<feature type="compositionally biased region" description="Basic and acidic residues" evidence="8">
    <location>
        <begin position="133"/>
        <end position="143"/>
    </location>
</feature>
<protein>
    <submittedName>
        <fullName evidence="11">Cell division cycle protein 20 homolog</fullName>
    </submittedName>
</protein>
<dbReference type="OMA" id="CSGACLN"/>
<evidence type="ECO:0000256" key="6">
    <source>
        <dbReference type="ARBA" id="ARBA00023306"/>
    </source>
</evidence>
<dbReference type="InterPro" id="IPR015943">
    <property type="entry name" value="WD40/YVTN_repeat-like_dom_sf"/>
</dbReference>
<evidence type="ECO:0000256" key="1">
    <source>
        <dbReference type="ARBA" id="ARBA00006445"/>
    </source>
</evidence>
<dbReference type="GO" id="GO:0031145">
    <property type="term" value="P:anaphase-promoting complex-dependent catabolic process"/>
    <property type="evidence" value="ECO:0007669"/>
    <property type="project" value="TreeGrafter"/>
</dbReference>
<evidence type="ECO:0000256" key="8">
    <source>
        <dbReference type="SAM" id="MobiDB-lite"/>
    </source>
</evidence>
<dbReference type="PROSITE" id="PS50294">
    <property type="entry name" value="WD_REPEATS_REGION"/>
    <property type="match status" value="2"/>
</dbReference>
<sequence>MSQFAFFNDLNSALNMDEPLTKGPLPRWQRKNKENSSVEMNMSNFNSSNSMSSSDLNKSRGNEERKRSQSVGRKTPKTPKKSPGRHKSNPNTPSAKSKTPSGGDRYIPNRSAIDTELSHYLLTRDENMEDLSPSEREKRKAIDENMEDLSPSEREKRKAMSELVHGKDIQKSRVLAFQNKAPPPPDGYQNSLKVVYSTSKTPMGSKPTSRYIPLTADRILDAPEIQNDYYLNLIDWSHFNVLAVALGGSIYLWNGESGAIDHLMDLEGNENVCSVAWIQEGYMLGVGTSLGTVQLWDVSAKKKCRTMDGHDVRVGALAWNTYILSSGSRCGNIVHHDVRSRDHKVALLQNHTQEVCGLKWSPDGRYLASGGNDNLLNIWSGVPGQHTFSTQPIHSLSRHQAAVKAIAWCPWSPNVLASGGGTADRHIYFWNVSSGACLDSIDTKSQVCALLWNSDYKELVSAHGFAQNQLIIWKYPSLVKVAELHGHSARVLNLAMSPDETTVLSAGADETLRLWKIFEKVKSKKKEIKNNASKFNSMFNSIR</sequence>
<evidence type="ECO:0000256" key="5">
    <source>
        <dbReference type="ARBA" id="ARBA00022776"/>
    </source>
</evidence>
<evidence type="ECO:0000259" key="9">
    <source>
        <dbReference type="Pfam" id="PF24807"/>
    </source>
</evidence>
<keyword evidence="2 7" id="KW-0853">WD repeat</keyword>
<dbReference type="CDD" id="cd00200">
    <property type="entry name" value="WD40"/>
    <property type="match status" value="1"/>
</dbReference>
<gene>
    <name evidence="11" type="primary">LOC103522272</name>
</gene>
<dbReference type="Pfam" id="PF24807">
    <property type="entry name" value="WD40_CDC20-Fz"/>
    <property type="match status" value="1"/>
</dbReference>
<keyword evidence="4" id="KW-0677">Repeat</keyword>
<feature type="compositionally biased region" description="Polar residues" evidence="8">
    <location>
        <begin position="89"/>
        <end position="100"/>
    </location>
</feature>
<feature type="domain" description="CDC20/Fizzy WD40" evidence="9">
    <location>
        <begin position="220"/>
        <end position="515"/>
    </location>
</feature>
<keyword evidence="10" id="KW-1185">Reference proteome</keyword>
<feature type="repeat" description="WD" evidence="7">
    <location>
        <begin position="484"/>
        <end position="517"/>
    </location>
</feature>
<dbReference type="GO" id="GO:1990757">
    <property type="term" value="F:ubiquitin ligase activator activity"/>
    <property type="evidence" value="ECO:0007669"/>
    <property type="project" value="TreeGrafter"/>
</dbReference>
<dbReference type="PANTHER" id="PTHR19918:SF8">
    <property type="entry name" value="FI02843P"/>
    <property type="match status" value="1"/>
</dbReference>
<dbReference type="Gene3D" id="2.130.10.10">
    <property type="entry name" value="YVTN repeat-like/Quinoprotein amine dehydrogenase"/>
    <property type="match status" value="1"/>
</dbReference>
<evidence type="ECO:0000256" key="7">
    <source>
        <dbReference type="PROSITE-ProRule" id="PRU00221"/>
    </source>
</evidence>
<evidence type="ECO:0000313" key="10">
    <source>
        <dbReference type="Proteomes" id="UP000079169"/>
    </source>
</evidence>
<dbReference type="InterPro" id="IPR001680">
    <property type="entry name" value="WD40_rpt"/>
</dbReference>
<keyword evidence="5" id="KW-0498">Mitosis</keyword>
<evidence type="ECO:0000313" key="11">
    <source>
        <dbReference type="RefSeq" id="XP_017304548.1"/>
    </source>
</evidence>
<dbReference type="PaxDb" id="121845-A0A1S4EQU6"/>
<organism evidence="10 11">
    <name type="scientific">Diaphorina citri</name>
    <name type="common">Asian citrus psyllid</name>
    <dbReference type="NCBI Taxonomy" id="121845"/>
    <lineage>
        <taxon>Eukaryota</taxon>
        <taxon>Metazoa</taxon>
        <taxon>Ecdysozoa</taxon>
        <taxon>Arthropoda</taxon>
        <taxon>Hexapoda</taxon>
        <taxon>Insecta</taxon>
        <taxon>Pterygota</taxon>
        <taxon>Neoptera</taxon>
        <taxon>Paraneoptera</taxon>
        <taxon>Hemiptera</taxon>
        <taxon>Sternorrhyncha</taxon>
        <taxon>Psylloidea</taxon>
        <taxon>Psyllidae</taxon>
        <taxon>Diaphorininae</taxon>
        <taxon>Diaphorina</taxon>
    </lineage>
</organism>
<dbReference type="InterPro" id="IPR033010">
    <property type="entry name" value="Cdc20/Fizzy"/>
</dbReference>
<feature type="compositionally biased region" description="Low complexity" evidence="8">
    <location>
        <begin position="37"/>
        <end position="56"/>
    </location>
</feature>
<dbReference type="STRING" id="121845.A0A1S4EQU6"/>
<accession>A0A1S4EQU6</accession>
<feature type="region of interest" description="Disordered" evidence="8">
    <location>
        <begin position="1"/>
        <end position="109"/>
    </location>
</feature>
<dbReference type="GO" id="GO:0005680">
    <property type="term" value="C:anaphase-promoting complex"/>
    <property type="evidence" value="ECO:0007669"/>
    <property type="project" value="TreeGrafter"/>
</dbReference>
<dbReference type="KEGG" id="dci:103522272"/>
<feature type="repeat" description="WD" evidence="7">
    <location>
        <begin position="348"/>
        <end position="380"/>
    </location>
</feature>
<dbReference type="PROSITE" id="PS50082">
    <property type="entry name" value="WD_REPEATS_2"/>
    <property type="match status" value="2"/>
</dbReference>
<dbReference type="GO" id="GO:0010997">
    <property type="term" value="F:anaphase-promoting complex binding"/>
    <property type="evidence" value="ECO:0007669"/>
    <property type="project" value="InterPro"/>
</dbReference>